<sequence>MPLSSRACSNHRGEANGKGAGQSRAWVHDGLPTLKPVQEGKRRTGRASWWLL</sequence>
<name>A0A6G1HTN5_9PEZI</name>
<gene>
    <name evidence="2" type="ORF">EJ06DRAFT_530965</name>
</gene>
<evidence type="ECO:0000313" key="3">
    <source>
        <dbReference type="Proteomes" id="UP000799640"/>
    </source>
</evidence>
<keyword evidence="3" id="KW-1185">Reference proteome</keyword>
<dbReference type="EMBL" id="ML996697">
    <property type="protein sequence ID" value="KAF2399423.1"/>
    <property type="molecule type" value="Genomic_DNA"/>
</dbReference>
<feature type="region of interest" description="Disordered" evidence="1">
    <location>
        <begin position="1"/>
        <end position="26"/>
    </location>
</feature>
<accession>A0A6G1HTN5</accession>
<protein>
    <submittedName>
        <fullName evidence="2">Uncharacterized protein</fullName>
    </submittedName>
</protein>
<reference evidence="2" key="1">
    <citation type="journal article" date="2020" name="Stud. Mycol.">
        <title>101 Dothideomycetes genomes: a test case for predicting lifestyles and emergence of pathogens.</title>
        <authorList>
            <person name="Haridas S."/>
            <person name="Albert R."/>
            <person name="Binder M."/>
            <person name="Bloem J."/>
            <person name="Labutti K."/>
            <person name="Salamov A."/>
            <person name="Andreopoulos B."/>
            <person name="Baker S."/>
            <person name="Barry K."/>
            <person name="Bills G."/>
            <person name="Bluhm B."/>
            <person name="Cannon C."/>
            <person name="Castanera R."/>
            <person name="Culley D."/>
            <person name="Daum C."/>
            <person name="Ezra D."/>
            <person name="Gonzalez J."/>
            <person name="Henrissat B."/>
            <person name="Kuo A."/>
            <person name="Liang C."/>
            <person name="Lipzen A."/>
            <person name="Lutzoni F."/>
            <person name="Magnuson J."/>
            <person name="Mondo S."/>
            <person name="Nolan M."/>
            <person name="Ohm R."/>
            <person name="Pangilinan J."/>
            <person name="Park H.-J."/>
            <person name="Ramirez L."/>
            <person name="Alfaro M."/>
            <person name="Sun H."/>
            <person name="Tritt A."/>
            <person name="Yoshinaga Y."/>
            <person name="Zwiers L.-H."/>
            <person name="Turgeon B."/>
            <person name="Goodwin S."/>
            <person name="Spatafora J."/>
            <person name="Crous P."/>
            <person name="Grigoriev I."/>
        </authorList>
    </citation>
    <scope>NUCLEOTIDE SEQUENCE</scope>
    <source>
        <strain evidence="2">CBS 262.69</strain>
    </source>
</reference>
<proteinExistence type="predicted"/>
<evidence type="ECO:0000256" key="1">
    <source>
        <dbReference type="SAM" id="MobiDB-lite"/>
    </source>
</evidence>
<dbReference type="AlphaFoldDB" id="A0A6G1HTN5"/>
<organism evidence="2 3">
    <name type="scientific">Trichodelitschia bisporula</name>
    <dbReference type="NCBI Taxonomy" id="703511"/>
    <lineage>
        <taxon>Eukaryota</taxon>
        <taxon>Fungi</taxon>
        <taxon>Dikarya</taxon>
        <taxon>Ascomycota</taxon>
        <taxon>Pezizomycotina</taxon>
        <taxon>Dothideomycetes</taxon>
        <taxon>Dothideomycetes incertae sedis</taxon>
        <taxon>Phaeotrichales</taxon>
        <taxon>Phaeotrichaceae</taxon>
        <taxon>Trichodelitschia</taxon>
    </lineage>
</organism>
<dbReference type="Proteomes" id="UP000799640">
    <property type="component" value="Unassembled WGS sequence"/>
</dbReference>
<evidence type="ECO:0000313" key="2">
    <source>
        <dbReference type="EMBL" id="KAF2399423.1"/>
    </source>
</evidence>